<keyword evidence="4" id="KW-1185">Reference proteome</keyword>
<keyword evidence="2" id="KW-0812">Transmembrane</keyword>
<gene>
    <name evidence="3" type="ORF">CEW89_13360</name>
</gene>
<protein>
    <submittedName>
        <fullName evidence="3">Sugar transporter</fullName>
    </submittedName>
</protein>
<evidence type="ECO:0000256" key="2">
    <source>
        <dbReference type="SAM" id="Phobius"/>
    </source>
</evidence>
<feature type="transmembrane region" description="Helical" evidence="2">
    <location>
        <begin position="15"/>
        <end position="37"/>
    </location>
</feature>
<keyword evidence="2" id="KW-0472">Membrane</keyword>
<dbReference type="OrthoDB" id="7800844at2"/>
<keyword evidence="3" id="KW-0813">Transport</keyword>
<dbReference type="STRING" id="1758178.GCA_001550095_03951"/>
<feature type="transmembrane region" description="Helical" evidence="2">
    <location>
        <begin position="348"/>
        <end position="370"/>
    </location>
</feature>
<organism evidence="3 4">
    <name type="scientific">Celeribacter ethanolicus</name>
    <dbReference type="NCBI Taxonomy" id="1758178"/>
    <lineage>
        <taxon>Bacteria</taxon>
        <taxon>Pseudomonadati</taxon>
        <taxon>Pseudomonadota</taxon>
        <taxon>Alphaproteobacteria</taxon>
        <taxon>Rhodobacterales</taxon>
        <taxon>Roseobacteraceae</taxon>
        <taxon>Celeribacter</taxon>
    </lineage>
</organism>
<dbReference type="InterPro" id="IPR050445">
    <property type="entry name" value="Bact_polysacc_biosynth/exp"/>
</dbReference>
<evidence type="ECO:0000313" key="3">
    <source>
        <dbReference type="EMBL" id="ATG49833.1"/>
    </source>
</evidence>
<feature type="coiled-coil region" evidence="1">
    <location>
        <begin position="183"/>
        <end position="210"/>
    </location>
</feature>
<dbReference type="PANTHER" id="PTHR32309">
    <property type="entry name" value="TYROSINE-PROTEIN KINASE"/>
    <property type="match status" value="1"/>
</dbReference>
<evidence type="ECO:0000256" key="1">
    <source>
        <dbReference type="SAM" id="Coils"/>
    </source>
</evidence>
<proteinExistence type="predicted"/>
<dbReference type="PANTHER" id="PTHR32309:SF13">
    <property type="entry name" value="FERRIC ENTEROBACTIN TRANSPORT PROTEIN FEPE"/>
    <property type="match status" value="1"/>
</dbReference>
<dbReference type="EMBL" id="CP022196">
    <property type="protein sequence ID" value="ATG49833.1"/>
    <property type="molecule type" value="Genomic_DNA"/>
</dbReference>
<dbReference type="GO" id="GO:0004713">
    <property type="term" value="F:protein tyrosine kinase activity"/>
    <property type="evidence" value="ECO:0007669"/>
    <property type="project" value="TreeGrafter"/>
</dbReference>
<evidence type="ECO:0000313" key="4">
    <source>
        <dbReference type="Proteomes" id="UP000217935"/>
    </source>
</evidence>
<keyword evidence="2" id="KW-1133">Transmembrane helix</keyword>
<sequence length="374" mass="42556">MPHAKPARPKRRHRIVVYTFISVVLMPFLISAVYLFAFAQDQYASTVAFTVRSEENNSASDFFGGLTRTLGSSGGHDSDILYEFIQSQDIVQNIDDKIDLRTLFSIHKDSDPFFSFQTDGTIEDLTEYWKRMLHLSYDSGSGLMIIRVNAFRPEDAYQIAQAILVESQAVINDISATARADATRYTEEDLERAETRLREARQELTDFRVTNQIVDPTKDIEGQMGLLNTLQSQLATALIDFDLLAITAQPNDPRLEQTRRRIDVTRKRIAEERNKFSGESADGDNYAAKVSEFEKLSVDYEFAQMAYTAARSAHDAALGEARRTTRYLATFITPTLAERSMYPARGTILMLVGLFLFLGWTILLLIYYSLRDRR</sequence>
<keyword evidence="1" id="KW-0175">Coiled coil</keyword>
<accession>A0A291GH24</accession>
<dbReference type="GO" id="GO:0005886">
    <property type="term" value="C:plasma membrane"/>
    <property type="evidence" value="ECO:0007669"/>
    <property type="project" value="TreeGrafter"/>
</dbReference>
<name>A0A291GH24_9RHOB</name>
<dbReference type="AlphaFoldDB" id="A0A291GH24"/>
<dbReference type="Proteomes" id="UP000217935">
    <property type="component" value="Chromosome"/>
</dbReference>
<reference evidence="3 4" key="1">
    <citation type="submission" date="2017-06" db="EMBL/GenBank/DDBJ databases">
        <title>Celeribacter sp. TSPH2 complete genome sequence.</title>
        <authorList>
            <person name="Woo J.-H."/>
            <person name="Kim H.-S."/>
        </authorList>
    </citation>
    <scope>NUCLEOTIDE SEQUENCE [LARGE SCALE GENOMIC DNA]</scope>
    <source>
        <strain evidence="3 4">TSPH2</strain>
    </source>
</reference>
<keyword evidence="3" id="KW-0762">Sugar transport</keyword>
<dbReference type="KEGG" id="ceh:CEW89_13360"/>